<protein>
    <submittedName>
        <fullName evidence="1">Uncharacterized protein</fullName>
    </submittedName>
</protein>
<comment type="caution">
    <text evidence="1">The sequence shown here is derived from an EMBL/GenBank/DDBJ whole genome shotgun (WGS) entry which is preliminary data.</text>
</comment>
<dbReference type="AlphaFoldDB" id="A0A8S3S7H7"/>
<accession>A0A8S3S7H7</accession>
<gene>
    <name evidence="1" type="ORF">MEDL_28069</name>
</gene>
<evidence type="ECO:0000313" key="2">
    <source>
        <dbReference type="Proteomes" id="UP000683360"/>
    </source>
</evidence>
<keyword evidence="2" id="KW-1185">Reference proteome</keyword>
<dbReference type="PANTHER" id="PTHR47331">
    <property type="entry name" value="PHD-TYPE DOMAIN-CONTAINING PROTEIN"/>
    <property type="match status" value="1"/>
</dbReference>
<organism evidence="1 2">
    <name type="scientific">Mytilus edulis</name>
    <name type="common">Blue mussel</name>
    <dbReference type="NCBI Taxonomy" id="6550"/>
    <lineage>
        <taxon>Eukaryota</taxon>
        <taxon>Metazoa</taxon>
        <taxon>Spiralia</taxon>
        <taxon>Lophotrochozoa</taxon>
        <taxon>Mollusca</taxon>
        <taxon>Bivalvia</taxon>
        <taxon>Autobranchia</taxon>
        <taxon>Pteriomorphia</taxon>
        <taxon>Mytilida</taxon>
        <taxon>Mytiloidea</taxon>
        <taxon>Mytilidae</taxon>
        <taxon>Mytilinae</taxon>
        <taxon>Mytilus</taxon>
    </lineage>
</organism>
<evidence type="ECO:0000313" key="1">
    <source>
        <dbReference type="EMBL" id="CAG2214335.1"/>
    </source>
</evidence>
<sequence>MSIVDVVLSVTSPWAEIRTCILNVMAEQLLLFRRLDEAKENFDEEEVIATLGKLVQKQTLFEDLNEQILKLTEPENVENEIIDSDEYSVDMETKIRHIRKFIQNVQTPQSRHIDSHTTTHTLNPETIPFVPTHNIANPHNAQSFENPSVQASHTFNTQQKYNPADLLTRGIDADQYINSVIWKKGPNWLTNRTKWPEITPTSKAVLTITGENDDEEFLNNDVHTDNYGIGNIIDISKYGTFRKLIRVTAYVHRFISNCRFTKHLRKSGVLTTNDINTAVRSWILDCQKSSYSAEIKSLQDTRNKNTMKYPRIRQLGLFIDDDGLVRCNGRIHNAPISENTKFPYLIPANQPLTKLIRCAHILLLGLFTVFVEGKVSVGKMNSYIQSLQIVSKTAEELYESLKDEKTGNSEPVYRSDFRNFSTIGNSEKELKVLSENQDKIVHGIENLQNKIDILPIKNEITTRSVDINSCFRDLNYYLRQPEMKSRQDNIRKCADAIKPGIRFIAELLKESNTYTKVFGEIIETDKLCNVSKIMGMHKYLLSLFVTGCEAAITSEVVEYNGTSTNMLEECNTNFQDINAHLMDIFRECTNDPCDTVISVLNSSILLNIDKHAKVIWQDVTSYFPWFHFQIYEFSVKPNVTIVGNKNPAL</sequence>
<dbReference type="Proteomes" id="UP000683360">
    <property type="component" value="Unassembled WGS sequence"/>
</dbReference>
<name>A0A8S3S7H7_MYTED</name>
<dbReference type="EMBL" id="CAJPWZ010001405">
    <property type="protein sequence ID" value="CAG2214335.1"/>
    <property type="molecule type" value="Genomic_DNA"/>
</dbReference>
<dbReference type="OrthoDB" id="6205767at2759"/>
<proteinExistence type="predicted"/>
<reference evidence="1" key="1">
    <citation type="submission" date="2021-03" db="EMBL/GenBank/DDBJ databases">
        <authorList>
            <person name="Bekaert M."/>
        </authorList>
    </citation>
    <scope>NUCLEOTIDE SEQUENCE</scope>
</reference>